<feature type="domain" description="NADP-dependent oxidoreductase" evidence="2">
    <location>
        <begin position="19"/>
        <end position="323"/>
    </location>
</feature>
<dbReference type="GO" id="GO:0005829">
    <property type="term" value="C:cytosol"/>
    <property type="evidence" value="ECO:0007669"/>
    <property type="project" value="TreeGrafter"/>
</dbReference>
<dbReference type="CDD" id="cd19080">
    <property type="entry name" value="AKR_AKR9A_9B"/>
    <property type="match status" value="1"/>
</dbReference>
<dbReference type="PANTHER" id="PTHR43364:SF4">
    <property type="entry name" value="NAD(P)-LINKED OXIDOREDUCTASE SUPERFAMILY PROTEIN"/>
    <property type="match status" value="1"/>
</dbReference>
<dbReference type="Gene3D" id="3.20.20.100">
    <property type="entry name" value="NADP-dependent oxidoreductase domain"/>
    <property type="match status" value="1"/>
</dbReference>
<sequence length="353" mass="38397">MQLDDYLTLGRTGLRVSPMSLGTMTFGDDWGWGADASESRRIYDAYRERGGNFIDTANFYTGGSSERLLGQFVAGHRDEVVIATKYTMNMQPGNPNAGGNHRRNMLRSVEASLERLGTDYIDVMYLHAWDGLTPAEEIIHAFDDIVRSGKVMYVGISDAPAWQVSRMQTVAALRGLAPIAALQIEYNLIERTVERELLPMAHEMGIGVLGWSPLASGVLTGKYTRADMNGVPATEAVGTRKSVAVGNGALTARGLDIADVVGEIAKESGRSAAQVALAWTMRRVAPSVIPIIGARTLKQFEDNVGALDLVLSDDQARRLDEISVIELGFPHDFMARPLTNGIITGGTKVRRGW</sequence>
<gene>
    <name evidence="3" type="ORF">EC912_104217</name>
</gene>
<evidence type="ECO:0000313" key="3">
    <source>
        <dbReference type="EMBL" id="TCV94020.1"/>
    </source>
</evidence>
<dbReference type="RefSeq" id="WP_132144288.1">
    <property type="nucleotide sequence ID" value="NZ_SMCS01000004.1"/>
</dbReference>
<evidence type="ECO:0000259" key="2">
    <source>
        <dbReference type="Pfam" id="PF00248"/>
    </source>
</evidence>
<dbReference type="InterPro" id="IPR050523">
    <property type="entry name" value="AKR_Detox_Biosynth"/>
</dbReference>
<dbReference type="InterPro" id="IPR036812">
    <property type="entry name" value="NAD(P)_OxRdtase_dom_sf"/>
</dbReference>
<dbReference type="EMBL" id="SMCS01000004">
    <property type="protein sequence ID" value="TCV94020.1"/>
    <property type="molecule type" value="Genomic_DNA"/>
</dbReference>
<name>A0A4R3YNU4_9GAMM</name>
<keyword evidence="4" id="KW-1185">Reference proteome</keyword>
<dbReference type="SUPFAM" id="SSF51430">
    <property type="entry name" value="NAD(P)-linked oxidoreductase"/>
    <property type="match status" value="1"/>
</dbReference>
<reference evidence="3 4" key="1">
    <citation type="submission" date="2019-03" db="EMBL/GenBank/DDBJ databases">
        <title>Above-ground endophytic microbial communities from plants in different locations in the United States.</title>
        <authorList>
            <person name="Frank C."/>
        </authorList>
    </citation>
    <scope>NUCLEOTIDE SEQUENCE [LARGE SCALE GENOMIC DNA]</scope>
    <source>
        <strain evidence="3 4">LP_13_YM</strain>
    </source>
</reference>
<dbReference type="Pfam" id="PF00248">
    <property type="entry name" value="Aldo_ket_red"/>
    <property type="match status" value="1"/>
</dbReference>
<keyword evidence="1" id="KW-0560">Oxidoreductase</keyword>
<dbReference type="GO" id="GO:0016491">
    <property type="term" value="F:oxidoreductase activity"/>
    <property type="evidence" value="ECO:0007669"/>
    <property type="project" value="UniProtKB-KW"/>
</dbReference>
<protein>
    <submittedName>
        <fullName evidence="3">Aryl-alcohol dehydrogenase-like predicted oxidoreductase</fullName>
    </submittedName>
</protein>
<organism evidence="3 4">
    <name type="scientific">Luteibacter rhizovicinus</name>
    <dbReference type="NCBI Taxonomy" id="242606"/>
    <lineage>
        <taxon>Bacteria</taxon>
        <taxon>Pseudomonadati</taxon>
        <taxon>Pseudomonadota</taxon>
        <taxon>Gammaproteobacteria</taxon>
        <taxon>Lysobacterales</taxon>
        <taxon>Rhodanobacteraceae</taxon>
        <taxon>Luteibacter</taxon>
    </lineage>
</organism>
<proteinExistence type="predicted"/>
<dbReference type="FunFam" id="3.20.20.100:FF:000004">
    <property type="entry name" value="Oxidoreductase, aldo/keto reductase"/>
    <property type="match status" value="1"/>
</dbReference>
<dbReference type="OrthoDB" id="9772407at2"/>
<accession>A0A4R3YNU4</accession>
<evidence type="ECO:0000313" key="4">
    <source>
        <dbReference type="Proteomes" id="UP000295645"/>
    </source>
</evidence>
<comment type="caution">
    <text evidence="3">The sequence shown here is derived from an EMBL/GenBank/DDBJ whole genome shotgun (WGS) entry which is preliminary data.</text>
</comment>
<dbReference type="PANTHER" id="PTHR43364">
    <property type="entry name" value="NADH-SPECIFIC METHYLGLYOXAL REDUCTASE-RELATED"/>
    <property type="match status" value="1"/>
</dbReference>
<dbReference type="InterPro" id="IPR023210">
    <property type="entry name" value="NADP_OxRdtase_dom"/>
</dbReference>
<evidence type="ECO:0000256" key="1">
    <source>
        <dbReference type="ARBA" id="ARBA00023002"/>
    </source>
</evidence>
<dbReference type="AlphaFoldDB" id="A0A4R3YNU4"/>
<dbReference type="Proteomes" id="UP000295645">
    <property type="component" value="Unassembled WGS sequence"/>
</dbReference>